<dbReference type="EMBL" id="LAZR01055146">
    <property type="protein sequence ID" value="KKK77040.1"/>
    <property type="molecule type" value="Genomic_DNA"/>
</dbReference>
<organism evidence="2">
    <name type="scientific">marine sediment metagenome</name>
    <dbReference type="NCBI Taxonomy" id="412755"/>
    <lineage>
        <taxon>unclassified sequences</taxon>
        <taxon>metagenomes</taxon>
        <taxon>ecological metagenomes</taxon>
    </lineage>
</organism>
<feature type="domain" description="Fluoroacetyl-CoA-specific thioesterase-like" evidence="1">
    <location>
        <begin position="39"/>
        <end position="131"/>
    </location>
</feature>
<dbReference type="SUPFAM" id="SSF54637">
    <property type="entry name" value="Thioesterase/thiol ester dehydrase-isomerase"/>
    <property type="match status" value="1"/>
</dbReference>
<comment type="caution">
    <text evidence="2">The sequence shown here is derived from an EMBL/GenBank/DDBJ whole genome shotgun (WGS) entry which is preliminary data.</text>
</comment>
<dbReference type="PANTHER" id="PTHR36934:SF1">
    <property type="entry name" value="THIOESTERASE DOMAIN-CONTAINING PROTEIN"/>
    <property type="match status" value="1"/>
</dbReference>
<evidence type="ECO:0000313" key="2">
    <source>
        <dbReference type="EMBL" id="KKK77040.1"/>
    </source>
</evidence>
<dbReference type="PANTHER" id="PTHR36934">
    <property type="entry name" value="BLR0278 PROTEIN"/>
    <property type="match status" value="1"/>
</dbReference>
<dbReference type="InterPro" id="IPR025540">
    <property type="entry name" value="FlK"/>
</dbReference>
<evidence type="ECO:0000259" key="1">
    <source>
        <dbReference type="Pfam" id="PF22636"/>
    </source>
</evidence>
<dbReference type="PIRSF" id="PIRSF014972">
    <property type="entry name" value="FlK"/>
    <property type="match status" value="1"/>
</dbReference>
<gene>
    <name evidence="2" type="ORF">LCGC14_2857600</name>
</gene>
<dbReference type="Gene3D" id="3.10.129.10">
    <property type="entry name" value="Hotdog Thioesterase"/>
    <property type="match status" value="1"/>
</dbReference>
<reference evidence="2" key="1">
    <citation type="journal article" date="2015" name="Nature">
        <title>Complex archaea that bridge the gap between prokaryotes and eukaryotes.</title>
        <authorList>
            <person name="Spang A."/>
            <person name="Saw J.H."/>
            <person name="Jorgensen S.L."/>
            <person name="Zaremba-Niedzwiedzka K."/>
            <person name="Martijn J."/>
            <person name="Lind A.E."/>
            <person name="van Eijk R."/>
            <person name="Schleper C."/>
            <person name="Guy L."/>
            <person name="Ettema T.J."/>
        </authorList>
    </citation>
    <scope>NUCLEOTIDE SEQUENCE</scope>
</reference>
<dbReference type="InterPro" id="IPR054485">
    <property type="entry name" value="FlK-like_dom"/>
</dbReference>
<dbReference type="Pfam" id="PF22636">
    <property type="entry name" value="FlK"/>
    <property type="match status" value="1"/>
</dbReference>
<dbReference type="AlphaFoldDB" id="A0A0F8YTD6"/>
<proteinExistence type="predicted"/>
<protein>
    <recommendedName>
        <fullName evidence="1">Fluoroacetyl-CoA-specific thioesterase-like domain-containing protein</fullName>
    </recommendedName>
</protein>
<sequence length="148" mass="16769">MKGDEMKETLKPGIEHELKFRVPDTKTVHALYPESPEFQEMPKVFATGFMVGFIEWACLLAIKPHLDWPEEQTVGTHINVDHLAATPPGLEVCANVKLIEVNGRHLVFDVEVHDGIDTISRGKHERFIINAKKFNQKMKDKIKKSAGI</sequence>
<accession>A0A0F8YTD6</accession>
<name>A0A0F8YTD6_9ZZZZ</name>
<dbReference type="InterPro" id="IPR029069">
    <property type="entry name" value="HotDog_dom_sf"/>
</dbReference>